<dbReference type="Proteomes" id="UP000475862">
    <property type="component" value="Unassembled WGS sequence"/>
</dbReference>
<evidence type="ECO:0000313" key="2">
    <source>
        <dbReference type="Proteomes" id="UP000475862"/>
    </source>
</evidence>
<feature type="non-terminal residue" evidence="1">
    <location>
        <position position="1"/>
    </location>
</feature>
<accession>A0A6G0TTP4</accession>
<evidence type="ECO:0000313" key="1">
    <source>
        <dbReference type="EMBL" id="KAE9537521.1"/>
    </source>
</evidence>
<gene>
    <name evidence="1" type="ORF">AGLY_006544</name>
</gene>
<sequence length="178" mass="20329">FEYVIHLKLTRISNSLAEARPTMAFKKMSMFTSLVVVTIISYNVQNINSQSMVQPLIDQDFMQVKAALYELQEAEFNLMNDSQKLNDMQREYLAGKVEYSAVERARNELMQAKNTWFAKVLNYLRATNAFEPSVNYQNSFSQNYYQNTGPSDAYDTLNNINEMKANLGIPSGPPPAQV</sequence>
<protein>
    <submittedName>
        <fullName evidence="1">Uncharacterized protein</fullName>
    </submittedName>
</protein>
<name>A0A6G0TTP4_APHGL</name>
<dbReference type="OrthoDB" id="6606947at2759"/>
<dbReference type="EMBL" id="VYZN01000018">
    <property type="protein sequence ID" value="KAE9537521.1"/>
    <property type="molecule type" value="Genomic_DNA"/>
</dbReference>
<dbReference type="AlphaFoldDB" id="A0A6G0TTP4"/>
<proteinExistence type="predicted"/>
<organism evidence="1 2">
    <name type="scientific">Aphis glycines</name>
    <name type="common">Soybean aphid</name>
    <dbReference type="NCBI Taxonomy" id="307491"/>
    <lineage>
        <taxon>Eukaryota</taxon>
        <taxon>Metazoa</taxon>
        <taxon>Ecdysozoa</taxon>
        <taxon>Arthropoda</taxon>
        <taxon>Hexapoda</taxon>
        <taxon>Insecta</taxon>
        <taxon>Pterygota</taxon>
        <taxon>Neoptera</taxon>
        <taxon>Paraneoptera</taxon>
        <taxon>Hemiptera</taxon>
        <taxon>Sternorrhyncha</taxon>
        <taxon>Aphidomorpha</taxon>
        <taxon>Aphidoidea</taxon>
        <taxon>Aphididae</taxon>
        <taxon>Aphidini</taxon>
        <taxon>Aphis</taxon>
        <taxon>Aphis</taxon>
    </lineage>
</organism>
<keyword evidence="2" id="KW-1185">Reference proteome</keyword>
<reference evidence="1 2" key="1">
    <citation type="submission" date="2019-08" db="EMBL/GenBank/DDBJ databases">
        <title>The genome of the soybean aphid Biotype 1, its phylome, world population structure and adaptation to the North American continent.</title>
        <authorList>
            <person name="Giordano R."/>
            <person name="Donthu R.K."/>
            <person name="Hernandez A.G."/>
            <person name="Wright C.L."/>
            <person name="Zimin A.V."/>
        </authorList>
    </citation>
    <scope>NUCLEOTIDE SEQUENCE [LARGE SCALE GENOMIC DNA]</scope>
    <source>
        <tissue evidence="1">Whole aphids</tissue>
    </source>
</reference>
<comment type="caution">
    <text evidence="1">The sequence shown here is derived from an EMBL/GenBank/DDBJ whole genome shotgun (WGS) entry which is preliminary data.</text>
</comment>